<keyword evidence="1 2" id="KW-0732">Signal</keyword>
<evidence type="ECO:0000256" key="1">
    <source>
        <dbReference type="ARBA" id="ARBA00022729"/>
    </source>
</evidence>
<protein>
    <submittedName>
        <fullName evidence="4">Peptidase M23</fullName>
    </submittedName>
</protein>
<dbReference type="PROSITE" id="PS51257">
    <property type="entry name" value="PROKAR_LIPOPROTEIN"/>
    <property type="match status" value="1"/>
</dbReference>
<dbReference type="PANTHER" id="PTHR21666:SF289">
    <property type="entry name" value="L-ALA--D-GLU ENDOPEPTIDASE"/>
    <property type="match status" value="1"/>
</dbReference>
<gene>
    <name evidence="4" type="ORF">AVDCRST_MAG84-4700</name>
</gene>
<feature type="domain" description="M23ase beta-sheet core" evidence="3">
    <location>
        <begin position="97"/>
        <end position="215"/>
    </location>
</feature>
<evidence type="ECO:0000256" key="2">
    <source>
        <dbReference type="SAM" id="SignalP"/>
    </source>
</evidence>
<dbReference type="InterPro" id="IPR016047">
    <property type="entry name" value="M23ase_b-sheet_dom"/>
</dbReference>
<dbReference type="CDD" id="cd12797">
    <property type="entry name" value="M23_peptidase"/>
    <property type="match status" value="1"/>
</dbReference>
<sequence>MTILSKKHISAILLTVGLTSLSSCATTTGVNAPIAEANTIAQRLVSTAVAQKPNNPQFGQPIDCTLGKDCFVLLYFDREPGPTAVDFGCGRQTYDGHDGTDFAIPDAKAMAKGVPVIASAAGKVLRARDGVVDRRLQNETEKATIAGTECGNGMVIDHGAGWEAQYCHLRKGSVAVKPGTQVQKGTVLGMVGNSGMASFPHVHVTFRYQGKPVDPFVGPDAKLGCNIARNPIWDKPLDYISTGLIRAGFANKPPDINAVWEGQFSETQLPANSPALLFWVQSYGVLKGDREQYKLFAPNGKTIADQTNEIKAPSRTWLGYVGKRNSTNSPLTPGVWRAEYRLTRGDRVLAEVKREVELR</sequence>
<organism evidence="4">
    <name type="scientific">uncultured Microcoleus sp</name>
    <dbReference type="NCBI Taxonomy" id="259945"/>
    <lineage>
        <taxon>Bacteria</taxon>
        <taxon>Bacillati</taxon>
        <taxon>Cyanobacteriota</taxon>
        <taxon>Cyanophyceae</taxon>
        <taxon>Oscillatoriophycideae</taxon>
        <taxon>Oscillatoriales</taxon>
        <taxon>Microcoleaceae</taxon>
        <taxon>Microcoleus</taxon>
        <taxon>environmental samples</taxon>
    </lineage>
</organism>
<dbReference type="InterPro" id="IPR050570">
    <property type="entry name" value="Cell_wall_metabolism_enzyme"/>
</dbReference>
<name>A0A6J4N2Q8_9CYAN</name>
<accession>A0A6J4N2Q8</accession>
<feature type="signal peptide" evidence="2">
    <location>
        <begin position="1"/>
        <end position="25"/>
    </location>
</feature>
<dbReference type="InterPro" id="IPR011055">
    <property type="entry name" value="Dup_hybrid_motif"/>
</dbReference>
<evidence type="ECO:0000259" key="3">
    <source>
        <dbReference type="Pfam" id="PF01551"/>
    </source>
</evidence>
<feature type="chain" id="PRO_5026658633" evidence="2">
    <location>
        <begin position="26"/>
        <end position="359"/>
    </location>
</feature>
<dbReference type="Gene3D" id="2.70.70.10">
    <property type="entry name" value="Glucose Permease (Domain IIA)"/>
    <property type="match status" value="1"/>
</dbReference>
<reference evidence="4" key="1">
    <citation type="submission" date="2020-02" db="EMBL/GenBank/DDBJ databases">
        <authorList>
            <person name="Meier V. D."/>
        </authorList>
    </citation>
    <scope>NUCLEOTIDE SEQUENCE</scope>
    <source>
        <strain evidence="4">AVDCRST_MAG84</strain>
    </source>
</reference>
<dbReference type="GO" id="GO:0004222">
    <property type="term" value="F:metalloendopeptidase activity"/>
    <property type="evidence" value="ECO:0007669"/>
    <property type="project" value="TreeGrafter"/>
</dbReference>
<proteinExistence type="predicted"/>
<dbReference type="Pfam" id="PF01551">
    <property type="entry name" value="Peptidase_M23"/>
    <property type="match status" value="1"/>
</dbReference>
<evidence type="ECO:0000313" key="4">
    <source>
        <dbReference type="EMBL" id="CAA9375710.1"/>
    </source>
</evidence>
<dbReference type="SUPFAM" id="SSF51261">
    <property type="entry name" value="Duplicated hybrid motif"/>
    <property type="match status" value="1"/>
</dbReference>
<dbReference type="EMBL" id="CADCTZ010001025">
    <property type="protein sequence ID" value="CAA9375710.1"/>
    <property type="molecule type" value="Genomic_DNA"/>
</dbReference>
<dbReference type="AlphaFoldDB" id="A0A6J4N2Q8"/>
<dbReference type="PANTHER" id="PTHR21666">
    <property type="entry name" value="PEPTIDASE-RELATED"/>
    <property type="match status" value="1"/>
</dbReference>